<evidence type="ECO:0000256" key="5">
    <source>
        <dbReference type="ARBA" id="ARBA00023049"/>
    </source>
</evidence>
<sequence length="140" mass="14332">MLLSTALVVSLAPLVAQPAWAEPDETGPGRTTFLTGPNEGAPNEIAVRYLRAHPAEHGVSAADLSDLAVASSYTSPHNGVTHVNLAQRHKDLEIFGATATVNVARDGSVVFVGDSLVTGLPEAATKVAALDAVEAVRAAA</sequence>
<keyword evidence="5 8" id="KW-0482">Metalloprotease</keyword>
<evidence type="ECO:0000256" key="4">
    <source>
        <dbReference type="ARBA" id="ARBA00022833"/>
    </source>
</evidence>
<evidence type="ECO:0000256" key="3">
    <source>
        <dbReference type="ARBA" id="ARBA00022801"/>
    </source>
</evidence>
<protein>
    <submittedName>
        <fullName evidence="8">Metalloprotease</fullName>
    </submittedName>
</protein>
<dbReference type="GO" id="GO:0008237">
    <property type="term" value="F:metallopeptidase activity"/>
    <property type="evidence" value="ECO:0007669"/>
    <property type="project" value="UniProtKB-KW"/>
</dbReference>
<reference evidence="9" key="1">
    <citation type="journal article" date="2019" name="Int. J. Syst. Evol. Microbiol.">
        <title>The Global Catalogue of Microorganisms (GCM) 10K type strain sequencing project: providing services to taxonomists for standard genome sequencing and annotation.</title>
        <authorList>
            <consortium name="The Broad Institute Genomics Platform"/>
            <consortium name="The Broad Institute Genome Sequencing Center for Infectious Disease"/>
            <person name="Wu L."/>
            <person name="Ma J."/>
        </authorList>
    </citation>
    <scope>NUCLEOTIDE SEQUENCE [LARGE SCALE GENOMIC DNA]</scope>
    <source>
        <strain evidence="9">JCM 32148</strain>
    </source>
</reference>
<evidence type="ECO:0000256" key="1">
    <source>
        <dbReference type="ARBA" id="ARBA00022670"/>
    </source>
</evidence>
<proteinExistence type="predicted"/>
<dbReference type="Proteomes" id="UP001597053">
    <property type="component" value="Unassembled WGS sequence"/>
</dbReference>
<gene>
    <name evidence="8" type="ORF">ACFQZ8_07195</name>
</gene>
<accession>A0ABW2ZYR3</accession>
<comment type="caution">
    <text evidence="8">The sequence shown here is derived from an EMBL/GenBank/DDBJ whole genome shotgun (WGS) entry which is preliminary data.</text>
</comment>
<evidence type="ECO:0000313" key="8">
    <source>
        <dbReference type="EMBL" id="MFD0783695.1"/>
    </source>
</evidence>
<keyword evidence="1" id="KW-0645">Protease</keyword>
<dbReference type="InterPro" id="IPR011096">
    <property type="entry name" value="FTP_domain"/>
</dbReference>
<feature type="non-terminal residue" evidence="8">
    <location>
        <position position="140"/>
    </location>
</feature>
<feature type="domain" description="FTP" evidence="7">
    <location>
        <begin position="66"/>
        <end position="115"/>
    </location>
</feature>
<feature type="chain" id="PRO_5047265680" evidence="6">
    <location>
        <begin position="22"/>
        <end position="140"/>
    </location>
</feature>
<evidence type="ECO:0000256" key="6">
    <source>
        <dbReference type="SAM" id="SignalP"/>
    </source>
</evidence>
<keyword evidence="4" id="KW-0862">Zinc</keyword>
<dbReference type="Pfam" id="PF07504">
    <property type="entry name" value="FTP"/>
    <property type="match status" value="1"/>
</dbReference>
<evidence type="ECO:0000259" key="7">
    <source>
        <dbReference type="Pfam" id="PF07504"/>
    </source>
</evidence>
<feature type="signal peptide" evidence="6">
    <location>
        <begin position="1"/>
        <end position="21"/>
    </location>
</feature>
<name>A0ABW2ZYR3_9ACTN</name>
<evidence type="ECO:0000313" key="9">
    <source>
        <dbReference type="Proteomes" id="UP001597053"/>
    </source>
</evidence>
<evidence type="ECO:0000256" key="2">
    <source>
        <dbReference type="ARBA" id="ARBA00022723"/>
    </source>
</evidence>
<keyword evidence="6" id="KW-0732">Signal</keyword>
<keyword evidence="2" id="KW-0479">Metal-binding</keyword>
<organism evidence="8 9">
    <name type="scientific">Micromonospora azadirachtae</name>
    <dbReference type="NCBI Taxonomy" id="1970735"/>
    <lineage>
        <taxon>Bacteria</taxon>
        <taxon>Bacillati</taxon>
        <taxon>Actinomycetota</taxon>
        <taxon>Actinomycetes</taxon>
        <taxon>Micromonosporales</taxon>
        <taxon>Micromonosporaceae</taxon>
        <taxon>Micromonospora</taxon>
    </lineage>
</organism>
<dbReference type="EMBL" id="JBHTHM010000205">
    <property type="protein sequence ID" value="MFD0783695.1"/>
    <property type="molecule type" value="Genomic_DNA"/>
</dbReference>
<keyword evidence="9" id="KW-1185">Reference proteome</keyword>
<keyword evidence="3" id="KW-0378">Hydrolase</keyword>